<sequence length="1178" mass="137299">MVLINETEELEVYSIETVQNLLNRIALMLDTLPKYLYFPDGIPSIDEFNSLENIMVEDLLVVIVESDINFENLYKKIENKISQQKLDLYLDVFLPFISFNSTLDKSSSDVTSTFLLFLAKKLKTFPGLSSYDLENLAEIYRYNKDKVIESINEGKSSNNVRVTKDLNLVRQLISIPKGIQYTNFECEKISVDFTLNISNVSLIEIFNSVVLTPYVPFACVDNYFKILKDFLPSEEWSYNLPNIISFKVLQKIDVIESETGDYVDIFLTIDENDKVIISLSLTIDKSYLSVDELIMNRFIKCLSGFDKVDIIESEQSGVNGVFYLPQMTMNRYVFSDIVLNNPAFSAYMSIDESIKATKQKGSLYVHFFSQELGELAFNITEKVAIKNDANLKNKDIHNQFKIGSKYVRVKISYANSLDIIESFQELFSKIYTIYLQNFDQIKQEYEQFLPDLFIEESEKVIEKKELKLKDIAPEVFVGGYPQKCLDKPSIILDDEVDDAEQSGKIVMRYPRDGEGFPPRNYVCNHKDAKFPGLRENPLSNKERVPFLPCCYKKNQSEKSGSIFRHYFYEEDRKEKDDKQQNFIKTNKFVQKDKYGELIGDINKIFEVFDASHEYMYLRKGVSATKNSFLECVLEAMQNEITKIDDDDIEQFVRDIREEIGINEKLCNVGKQEMYDYSIEEINKYLLDNEEYLNPELTISILERFFNCNIYVFNRYGFKFGKIVKPRHLQSYYRFLSEKTNKSIFIYEHSGSTSDHAKNPRCELIVKWKVGTTDDIKYSFDNESDIVNKIENLYFSMLKSYSLNKLNNLVVFPLKLSDTMKQSFDSYGKTRMIKFNYEGQIVTFLLSGVPCLNLESTDDIVPTSIEYDLANKVVKEYNLVIKGKTDKLLVLQSGNVDIMIPVSNIHEIGKIPIIDINTDIFPDQTESNLVNFNKYKKIARYVIEYSYWIFSQFYEGKYNQDLEKVLIEFAEEKIVIIPDFEYLTINKYFRMDSPLLSNNKLVVKSEEALKRLIYNLRVALRNNMSKIKNYYKKITIDNFYVEVSDFDRYHSQAILYGKDSVIKWLHQQNSSYDLSDSIIFTINPYFFKNTLVSNKLYLAQNTSSIEKAKAIAIKWHTENYNVGFDPIGIDDKLEFEFYRYSDSNDIKKYNIVGESNDLDIKVLGYKVGDVNEFTVLLKL</sequence>
<accession>A0A6C0J1X5</accession>
<dbReference type="EMBL" id="MN740294">
    <property type="protein sequence ID" value="QHT98636.1"/>
    <property type="molecule type" value="Genomic_DNA"/>
</dbReference>
<name>A0A6C0J1X5_9ZZZZ</name>
<dbReference type="InterPro" id="IPR043920">
    <property type="entry name" value="DUF5757"/>
</dbReference>
<dbReference type="AlphaFoldDB" id="A0A6C0J1X5"/>
<evidence type="ECO:0000313" key="1">
    <source>
        <dbReference type="EMBL" id="QHT98636.1"/>
    </source>
</evidence>
<reference evidence="1" key="1">
    <citation type="journal article" date="2020" name="Nature">
        <title>Giant virus diversity and host interactions through global metagenomics.</title>
        <authorList>
            <person name="Schulz F."/>
            <person name="Roux S."/>
            <person name="Paez-Espino D."/>
            <person name="Jungbluth S."/>
            <person name="Walsh D.A."/>
            <person name="Denef V.J."/>
            <person name="McMahon K.D."/>
            <person name="Konstantinidis K.T."/>
            <person name="Eloe-Fadrosh E.A."/>
            <person name="Kyrpides N.C."/>
            <person name="Woyke T."/>
        </authorList>
    </citation>
    <scope>NUCLEOTIDE SEQUENCE</scope>
    <source>
        <strain evidence="1">GVMAG-M-3300025676-16</strain>
    </source>
</reference>
<proteinExistence type="predicted"/>
<protein>
    <submittedName>
        <fullName evidence="1">Uncharacterized protein</fullName>
    </submittedName>
</protein>
<organism evidence="1">
    <name type="scientific">viral metagenome</name>
    <dbReference type="NCBI Taxonomy" id="1070528"/>
    <lineage>
        <taxon>unclassified sequences</taxon>
        <taxon>metagenomes</taxon>
        <taxon>organismal metagenomes</taxon>
    </lineage>
</organism>
<dbReference type="Pfam" id="PF19061">
    <property type="entry name" value="DUF5757"/>
    <property type="match status" value="1"/>
</dbReference>